<keyword evidence="2" id="KW-1185">Reference proteome</keyword>
<dbReference type="AlphaFoldDB" id="A0A1E7KZG4"/>
<name>A0A1E7KZG4_9ACTN</name>
<dbReference type="PATRIC" id="fig|518642.10.peg.4880"/>
<dbReference type="EMBL" id="LJGW01000377">
    <property type="protein sequence ID" value="OEV09320.1"/>
    <property type="molecule type" value="Genomic_DNA"/>
</dbReference>
<dbReference type="Proteomes" id="UP000176005">
    <property type="component" value="Unassembled WGS sequence"/>
</dbReference>
<evidence type="ECO:0008006" key="3">
    <source>
        <dbReference type="Google" id="ProtNLM"/>
    </source>
</evidence>
<organism evidence="1 2">
    <name type="scientific">Streptomyces nanshensis</name>
    <dbReference type="NCBI Taxonomy" id="518642"/>
    <lineage>
        <taxon>Bacteria</taxon>
        <taxon>Bacillati</taxon>
        <taxon>Actinomycetota</taxon>
        <taxon>Actinomycetes</taxon>
        <taxon>Kitasatosporales</taxon>
        <taxon>Streptomycetaceae</taxon>
        <taxon>Streptomyces</taxon>
    </lineage>
</organism>
<evidence type="ECO:0000313" key="2">
    <source>
        <dbReference type="Proteomes" id="UP000176005"/>
    </source>
</evidence>
<comment type="caution">
    <text evidence="1">The sequence shown here is derived from an EMBL/GenBank/DDBJ whole genome shotgun (WGS) entry which is preliminary data.</text>
</comment>
<sequence>MGLPQASGEPSPAELTRPLLSRSAVRAALQRRDFSPLFALVHEEGGLSYYRISEACEMKAERAGKIARGEATVTALETIERIADGMRIPGSLLGLAARAWEEPAQDSSPAHEFGDDPMKRRELLRGALAAGLTGKAMIGLADTRNHFERSLASTAPANLPDLESAAETYSYGYAGRAPADLLGELAADFDEIGDLLTRPLSTTARTRLCRVAGQMAGMTAVVLHDLGDRREARNWFHTAGQAATESGDRSLRAWIYAREAMVPLNFGAPRQAAELAENARRAAGTAQTASAALAASVAARAHALAGDREGARQALTEAEKLSDSLPAAERADTWFGLPEQKQHVHRSHALTILGKTKEARQSQTRALELTAPTSTMTRGLLRIDAAVCEHRDGDTAQACRMAVAALHDLPTGWRTGLTRTRAVDLYRSIPAQYHREPAARELRDVLAARP</sequence>
<evidence type="ECO:0000313" key="1">
    <source>
        <dbReference type="EMBL" id="OEV09320.1"/>
    </source>
</evidence>
<accession>A0A1E7KZG4</accession>
<dbReference type="SUPFAM" id="SSF48452">
    <property type="entry name" value="TPR-like"/>
    <property type="match status" value="1"/>
</dbReference>
<protein>
    <recommendedName>
        <fullName evidence="3">Transcriptional regulator</fullName>
    </recommendedName>
</protein>
<reference evidence="1 2" key="1">
    <citation type="journal article" date="2016" name="Front. Microbiol.">
        <title>Comparative Genomics Analysis of Streptomyces Species Reveals Their Adaptation to the Marine Environment and Their Diversity at the Genomic Level.</title>
        <authorList>
            <person name="Tian X."/>
            <person name="Zhang Z."/>
            <person name="Yang T."/>
            <person name="Chen M."/>
            <person name="Li J."/>
            <person name="Chen F."/>
            <person name="Yang J."/>
            <person name="Li W."/>
            <person name="Zhang B."/>
            <person name="Zhang Z."/>
            <person name="Wu J."/>
            <person name="Zhang C."/>
            <person name="Long L."/>
            <person name="Xiao J."/>
        </authorList>
    </citation>
    <scope>NUCLEOTIDE SEQUENCE [LARGE SCALE GENOMIC DNA]</scope>
    <source>
        <strain evidence="1 2">SCSIO 10429</strain>
    </source>
</reference>
<proteinExistence type="predicted"/>
<dbReference type="InterPro" id="IPR011990">
    <property type="entry name" value="TPR-like_helical_dom_sf"/>
</dbReference>
<dbReference type="Gene3D" id="1.25.40.10">
    <property type="entry name" value="Tetratricopeptide repeat domain"/>
    <property type="match status" value="1"/>
</dbReference>
<gene>
    <name evidence="1" type="ORF">AN218_23090</name>
</gene>